<sequence>MQFQIREGKRGASDKVSAWWPEGSRFETRSHQRSAMYVGPVRAKSDFVDQTPSRWCVEAWREVPAYMSSSSSDCGSKLRDPP</sequence>
<protein>
    <submittedName>
        <fullName evidence="1">Uncharacterized protein</fullName>
    </submittedName>
</protein>
<proteinExistence type="predicted"/>
<dbReference type="Proteomes" id="UP000499080">
    <property type="component" value="Unassembled WGS sequence"/>
</dbReference>
<evidence type="ECO:0000313" key="2">
    <source>
        <dbReference type="Proteomes" id="UP000499080"/>
    </source>
</evidence>
<organism evidence="1 2">
    <name type="scientific">Araneus ventricosus</name>
    <name type="common">Orbweaver spider</name>
    <name type="synonym">Epeira ventricosa</name>
    <dbReference type="NCBI Taxonomy" id="182803"/>
    <lineage>
        <taxon>Eukaryota</taxon>
        <taxon>Metazoa</taxon>
        <taxon>Ecdysozoa</taxon>
        <taxon>Arthropoda</taxon>
        <taxon>Chelicerata</taxon>
        <taxon>Arachnida</taxon>
        <taxon>Araneae</taxon>
        <taxon>Araneomorphae</taxon>
        <taxon>Entelegynae</taxon>
        <taxon>Araneoidea</taxon>
        <taxon>Araneidae</taxon>
        <taxon>Araneus</taxon>
    </lineage>
</organism>
<accession>A0A4Y2F3L7</accession>
<evidence type="ECO:0000313" key="1">
    <source>
        <dbReference type="EMBL" id="GBM35701.1"/>
    </source>
</evidence>
<comment type="caution">
    <text evidence="1">The sequence shown here is derived from an EMBL/GenBank/DDBJ whole genome shotgun (WGS) entry which is preliminary data.</text>
</comment>
<keyword evidence="2" id="KW-1185">Reference proteome</keyword>
<name>A0A4Y2F3L7_ARAVE</name>
<dbReference type="AlphaFoldDB" id="A0A4Y2F3L7"/>
<reference evidence="1 2" key="1">
    <citation type="journal article" date="2019" name="Sci. Rep.">
        <title>Orb-weaving spider Araneus ventricosus genome elucidates the spidroin gene catalogue.</title>
        <authorList>
            <person name="Kono N."/>
            <person name="Nakamura H."/>
            <person name="Ohtoshi R."/>
            <person name="Moran D.A.P."/>
            <person name="Shinohara A."/>
            <person name="Yoshida Y."/>
            <person name="Fujiwara M."/>
            <person name="Mori M."/>
            <person name="Tomita M."/>
            <person name="Arakawa K."/>
        </authorList>
    </citation>
    <scope>NUCLEOTIDE SEQUENCE [LARGE SCALE GENOMIC DNA]</scope>
</reference>
<gene>
    <name evidence="1" type="ORF">AVEN_267457_1</name>
</gene>
<dbReference type="EMBL" id="BGPR01000791">
    <property type="protein sequence ID" value="GBM35701.1"/>
    <property type="molecule type" value="Genomic_DNA"/>
</dbReference>